<dbReference type="PANTHER" id="PTHR24276">
    <property type="entry name" value="POLYSERASE-RELATED"/>
    <property type="match status" value="1"/>
</dbReference>
<dbReference type="AlphaFoldDB" id="A0A1I8NBB4"/>
<dbReference type="EnsemblMetazoa" id="MDOA013479-RA">
    <property type="protein sequence ID" value="MDOA013479-PA"/>
    <property type="gene ID" value="MDOA013479"/>
</dbReference>
<accession>A0A1I8NBB4</accession>
<evidence type="ECO:0000256" key="3">
    <source>
        <dbReference type="ARBA" id="ARBA00022801"/>
    </source>
</evidence>
<evidence type="ECO:0000256" key="5">
    <source>
        <dbReference type="ARBA" id="ARBA00023157"/>
    </source>
</evidence>
<dbReference type="RefSeq" id="XP_005183221.1">
    <property type="nucleotide sequence ID" value="XM_005183164.2"/>
</dbReference>
<dbReference type="SUPFAM" id="SSF50494">
    <property type="entry name" value="Trypsin-like serine proteases"/>
    <property type="match status" value="1"/>
</dbReference>
<dbReference type="Proteomes" id="UP001652621">
    <property type="component" value="Unplaced"/>
</dbReference>
<dbReference type="FunFam" id="2.40.10.10:FF:000034">
    <property type="entry name" value="Eupolytin"/>
    <property type="match status" value="1"/>
</dbReference>
<evidence type="ECO:0000256" key="4">
    <source>
        <dbReference type="ARBA" id="ARBA00022825"/>
    </source>
</evidence>
<dbReference type="PROSITE" id="PS00134">
    <property type="entry name" value="TRYPSIN_HIS"/>
    <property type="match status" value="1"/>
</dbReference>
<dbReference type="InterPro" id="IPR018114">
    <property type="entry name" value="TRYPSIN_HIS"/>
</dbReference>
<dbReference type="PROSITE" id="PS50240">
    <property type="entry name" value="TRYPSIN_DOM"/>
    <property type="match status" value="1"/>
</dbReference>
<keyword evidence="5" id="KW-1015">Disulfide bond</keyword>
<dbReference type="KEGG" id="mde:101892618"/>
<dbReference type="InterPro" id="IPR001314">
    <property type="entry name" value="Peptidase_S1A"/>
</dbReference>
<keyword evidence="6" id="KW-0732">Signal</keyword>
<evidence type="ECO:0000259" key="7">
    <source>
        <dbReference type="PROSITE" id="PS50240"/>
    </source>
</evidence>
<dbReference type="Gene3D" id="2.40.10.10">
    <property type="entry name" value="Trypsin-like serine proteases"/>
    <property type="match status" value="1"/>
</dbReference>
<dbReference type="InterPro" id="IPR009003">
    <property type="entry name" value="Peptidase_S1_PA"/>
</dbReference>
<dbReference type="PANTHER" id="PTHR24276:SF98">
    <property type="entry name" value="FI18310P1-RELATED"/>
    <property type="match status" value="1"/>
</dbReference>
<proteinExistence type="inferred from homology"/>
<dbReference type="InterPro" id="IPR001254">
    <property type="entry name" value="Trypsin_dom"/>
</dbReference>
<dbReference type="Pfam" id="PF00089">
    <property type="entry name" value="Trypsin"/>
    <property type="match status" value="1"/>
</dbReference>
<dbReference type="PRINTS" id="PR00722">
    <property type="entry name" value="CHYMOTRYPSIN"/>
</dbReference>
<feature type="chain" id="PRO_5044561464" evidence="6">
    <location>
        <begin position="28"/>
        <end position="255"/>
    </location>
</feature>
<protein>
    <submittedName>
        <fullName evidence="10">Seminase-like</fullName>
    </submittedName>
</protein>
<evidence type="ECO:0000256" key="1">
    <source>
        <dbReference type="ARBA" id="ARBA00007664"/>
    </source>
</evidence>
<feature type="domain" description="Peptidase S1" evidence="7">
    <location>
        <begin position="33"/>
        <end position="254"/>
    </location>
</feature>
<keyword evidence="4" id="KW-0720">Serine protease</keyword>
<dbReference type="VEuPathDB" id="VectorBase:MDOA013479"/>
<dbReference type="InterPro" id="IPR050430">
    <property type="entry name" value="Peptidase_S1"/>
</dbReference>
<evidence type="ECO:0000313" key="8">
    <source>
        <dbReference type="EnsemblMetazoa" id="MDOA013479-PA"/>
    </source>
</evidence>
<gene>
    <name evidence="8" type="primary">101892618</name>
    <name evidence="10" type="synonym">LOC101892618</name>
</gene>
<dbReference type="InterPro" id="IPR043504">
    <property type="entry name" value="Peptidase_S1_PA_chymotrypsin"/>
</dbReference>
<dbReference type="GO" id="GO:0004252">
    <property type="term" value="F:serine-type endopeptidase activity"/>
    <property type="evidence" value="ECO:0007669"/>
    <property type="project" value="InterPro"/>
</dbReference>
<comment type="similarity">
    <text evidence="1">Belongs to the peptidase S1 family.</text>
</comment>
<organism evidence="8">
    <name type="scientific">Musca domestica</name>
    <name type="common">House fly</name>
    <dbReference type="NCBI Taxonomy" id="7370"/>
    <lineage>
        <taxon>Eukaryota</taxon>
        <taxon>Metazoa</taxon>
        <taxon>Ecdysozoa</taxon>
        <taxon>Arthropoda</taxon>
        <taxon>Hexapoda</taxon>
        <taxon>Insecta</taxon>
        <taxon>Pterygota</taxon>
        <taxon>Neoptera</taxon>
        <taxon>Endopterygota</taxon>
        <taxon>Diptera</taxon>
        <taxon>Brachycera</taxon>
        <taxon>Muscomorpha</taxon>
        <taxon>Muscoidea</taxon>
        <taxon>Muscidae</taxon>
        <taxon>Musca</taxon>
    </lineage>
</organism>
<dbReference type="OrthoDB" id="546450at2759"/>
<feature type="signal peptide" evidence="6">
    <location>
        <begin position="1"/>
        <end position="27"/>
    </location>
</feature>
<dbReference type="GO" id="GO:0006508">
    <property type="term" value="P:proteolysis"/>
    <property type="evidence" value="ECO:0007669"/>
    <property type="project" value="UniProtKB-KW"/>
</dbReference>
<evidence type="ECO:0000256" key="6">
    <source>
        <dbReference type="SAM" id="SignalP"/>
    </source>
</evidence>
<evidence type="ECO:0000313" key="10">
    <source>
        <dbReference type="RefSeq" id="XP_005183221.1"/>
    </source>
</evidence>
<dbReference type="VEuPathDB" id="VectorBase:MDOMA2_017577"/>
<sequence length="255" mass="27766">MFLKSVSIVISLAVLSMSSVISSNANGDGLTRIVGGMITTIDQMPYLVQFRHANYWNLFCGGTLIHPEYVVTAAHCFLHGKGDGIVVIGGVSTVDGEGEERYIEKIIVHPEYDPQTMHSDVAVIKLDEPMRGLNIRPIAICSHRLREGDPLQVSGWGQTHDNGEMSEELRTVSMPVSPWAMCEKEYGLFVEKNMFCGSGFEAKGHCLGDSGGPAIHLGELCGVISFAYKCGEVGRTSAFTDVFSVRDFIDGAMKK</sequence>
<dbReference type="CDD" id="cd00190">
    <property type="entry name" value="Tryp_SPc"/>
    <property type="match status" value="1"/>
</dbReference>
<evidence type="ECO:0000313" key="9">
    <source>
        <dbReference type="Proteomes" id="UP001652621"/>
    </source>
</evidence>
<keyword evidence="2" id="KW-0645">Protease</keyword>
<keyword evidence="9" id="KW-1185">Reference proteome</keyword>
<evidence type="ECO:0000256" key="2">
    <source>
        <dbReference type="ARBA" id="ARBA00022670"/>
    </source>
</evidence>
<name>A0A1I8NBB4_MUSDO</name>
<reference evidence="8" key="1">
    <citation type="submission" date="2020-05" db="UniProtKB">
        <authorList>
            <consortium name="EnsemblMetazoa"/>
        </authorList>
    </citation>
    <scope>IDENTIFICATION</scope>
    <source>
        <strain evidence="8">Aabys</strain>
    </source>
</reference>
<dbReference type="eggNOG" id="KOG3627">
    <property type="taxonomic scope" value="Eukaryota"/>
</dbReference>
<reference evidence="10" key="2">
    <citation type="submission" date="2025-04" db="UniProtKB">
        <authorList>
            <consortium name="RefSeq"/>
        </authorList>
    </citation>
    <scope>IDENTIFICATION</scope>
    <source>
        <strain evidence="10">Aabys</strain>
    </source>
</reference>
<dbReference type="SMART" id="SM00020">
    <property type="entry name" value="Tryp_SPc"/>
    <property type="match status" value="1"/>
</dbReference>
<dbReference type="GeneID" id="101892618"/>
<keyword evidence="3" id="KW-0378">Hydrolase</keyword>